<evidence type="ECO:0000256" key="1">
    <source>
        <dbReference type="SAM" id="Coils"/>
    </source>
</evidence>
<proteinExistence type="predicted"/>
<evidence type="ECO:0000313" key="3">
    <source>
        <dbReference type="Proteomes" id="UP000789375"/>
    </source>
</evidence>
<comment type="caution">
    <text evidence="2">The sequence shown here is derived from an EMBL/GenBank/DDBJ whole genome shotgun (WGS) entry which is preliminary data.</text>
</comment>
<dbReference type="SUPFAM" id="SSF52047">
    <property type="entry name" value="RNI-like"/>
    <property type="match status" value="1"/>
</dbReference>
<evidence type="ECO:0000313" key="2">
    <source>
        <dbReference type="EMBL" id="CAG8474172.1"/>
    </source>
</evidence>
<dbReference type="Gene3D" id="3.80.10.10">
    <property type="entry name" value="Ribonuclease Inhibitor"/>
    <property type="match status" value="1"/>
</dbReference>
<dbReference type="AlphaFoldDB" id="A0A9N8W6V6"/>
<name>A0A9N8W6V6_FUNMO</name>
<feature type="coiled-coil region" evidence="1">
    <location>
        <begin position="224"/>
        <end position="251"/>
    </location>
</feature>
<organism evidence="2 3">
    <name type="scientific">Funneliformis mosseae</name>
    <name type="common">Endomycorrhizal fungus</name>
    <name type="synonym">Glomus mosseae</name>
    <dbReference type="NCBI Taxonomy" id="27381"/>
    <lineage>
        <taxon>Eukaryota</taxon>
        <taxon>Fungi</taxon>
        <taxon>Fungi incertae sedis</taxon>
        <taxon>Mucoromycota</taxon>
        <taxon>Glomeromycotina</taxon>
        <taxon>Glomeromycetes</taxon>
        <taxon>Glomerales</taxon>
        <taxon>Glomeraceae</taxon>
        <taxon>Funneliformis</taxon>
    </lineage>
</organism>
<protein>
    <submittedName>
        <fullName evidence="2">10551_t:CDS:1</fullName>
    </submittedName>
</protein>
<keyword evidence="3" id="KW-1185">Reference proteome</keyword>
<keyword evidence="1" id="KW-0175">Coiled coil</keyword>
<sequence>MISPSKLSLNSLREILGYFNNDPTTLYSLLFVNRQWCDIAIQLLWRRPFEFTSQEKYDLIIETYICCLPEMEKSRLILAGIKVPKNSKPFYKYPSYLRNFDSDKFNRAFNLWLKTNAVNVGGIDPLNIFCKPLKSLFGPMVSNNYNLMPSNILHKAVNKCLEPIVQEYCATHPNSTVIKEMQSLIFIECNRLKSLTLYCGEDSLQLMEMIDELCVKNLNALNYLQILELNVQTAQNQKIDLSTEHDILENLFLTIARNATNIQHMKINFPHDYKFPPKVHIALYTMIASQKNISSYMSNYYWDSDFSIHSALMRQSQTLKRLNLWGLTHFDDSLFQGLMKWSNLETLELVGCPGSSPMSCGFSNRQLNIKNLRIGNGYESSPYIQTTLLQMCNTNLQQLMIEGVTPEILEEIGLHCPNITHLSLCAYQDISNTLPALISSLDHLKVLTLGHHEKFLFTKSTIQQFIQSIPPSLRFLSLNFNISYDSLKVLLDECQPQFYKLELHQTKTYHDKFINILIDYTITTKNQTEIKLFIPPFNLDKSRKMVQLSAPLEVASPDLLKSARKHINICYRQDNRNVYSLW</sequence>
<dbReference type="InterPro" id="IPR032675">
    <property type="entry name" value="LRR_dom_sf"/>
</dbReference>
<accession>A0A9N8W6V6</accession>
<gene>
    <name evidence="2" type="ORF">FMOSSE_LOCUS2667</name>
</gene>
<dbReference type="Proteomes" id="UP000789375">
    <property type="component" value="Unassembled WGS sequence"/>
</dbReference>
<reference evidence="2" key="1">
    <citation type="submission" date="2021-06" db="EMBL/GenBank/DDBJ databases">
        <authorList>
            <person name="Kallberg Y."/>
            <person name="Tangrot J."/>
            <person name="Rosling A."/>
        </authorList>
    </citation>
    <scope>NUCLEOTIDE SEQUENCE</scope>
    <source>
        <strain evidence="2">87-6 pot B 2015</strain>
    </source>
</reference>
<dbReference type="EMBL" id="CAJVPP010000360">
    <property type="protein sequence ID" value="CAG8474172.1"/>
    <property type="molecule type" value="Genomic_DNA"/>
</dbReference>